<dbReference type="GeneID" id="54780999"/>
<protein>
    <recommendedName>
        <fullName evidence="1">Large ribosomal subunit protein mL59 domain-containing protein</fullName>
    </recommendedName>
</protein>
<feature type="domain" description="Large ribosomal subunit protein mL59" evidence="1">
    <location>
        <begin position="15"/>
        <end position="138"/>
    </location>
</feature>
<dbReference type="InterPro" id="IPR040922">
    <property type="entry name" value="Ribosomal_mL59_dom"/>
</dbReference>
<dbReference type="OrthoDB" id="18529at2759"/>
<dbReference type="OMA" id="KGHKHEL"/>
<dbReference type="PANTHER" id="PTHR28041">
    <property type="entry name" value="54S RIBOSOMAL PROTEIN L25, MITOCHONDRIAL"/>
    <property type="match status" value="1"/>
</dbReference>
<organism evidence="2 3">
    <name type="scientific">Diutina rugosa</name>
    <name type="common">Yeast</name>
    <name type="synonym">Candida rugosa</name>
    <dbReference type="NCBI Taxonomy" id="5481"/>
    <lineage>
        <taxon>Eukaryota</taxon>
        <taxon>Fungi</taxon>
        <taxon>Dikarya</taxon>
        <taxon>Ascomycota</taxon>
        <taxon>Saccharomycotina</taxon>
        <taxon>Pichiomycetes</taxon>
        <taxon>Debaryomycetaceae</taxon>
        <taxon>Diutina</taxon>
    </lineage>
</organism>
<comment type="caution">
    <text evidence="2">The sequence shown here is derived from an EMBL/GenBank/DDBJ whole genome shotgun (WGS) entry which is preliminary data.</text>
</comment>
<reference evidence="2 3" key="1">
    <citation type="submission" date="2019-07" db="EMBL/GenBank/DDBJ databases">
        <title>Genome assembly of two rare yeast pathogens: Diutina rugosa and Trichomonascus ciferrii.</title>
        <authorList>
            <person name="Mixao V."/>
            <person name="Saus E."/>
            <person name="Hansen A."/>
            <person name="Lass-Flor C."/>
            <person name="Gabaldon T."/>
        </authorList>
    </citation>
    <scope>NUCLEOTIDE SEQUENCE [LARGE SCALE GENOMIC DNA]</scope>
    <source>
        <strain evidence="2 3">CBS 613</strain>
    </source>
</reference>
<dbReference type="GO" id="GO:0005762">
    <property type="term" value="C:mitochondrial large ribosomal subunit"/>
    <property type="evidence" value="ECO:0007669"/>
    <property type="project" value="InterPro"/>
</dbReference>
<dbReference type="Pfam" id="PF18126">
    <property type="entry name" value="Mitoc_mL59"/>
    <property type="match status" value="1"/>
</dbReference>
<evidence type="ECO:0000313" key="3">
    <source>
        <dbReference type="Proteomes" id="UP000449547"/>
    </source>
</evidence>
<accession>A0A642UQF2</accession>
<gene>
    <name evidence="2" type="ORF">DIURU_002348</name>
</gene>
<keyword evidence="3" id="KW-1185">Reference proteome</keyword>
<dbReference type="GO" id="GO:0003735">
    <property type="term" value="F:structural constituent of ribosome"/>
    <property type="evidence" value="ECO:0007669"/>
    <property type="project" value="InterPro"/>
</dbReference>
<evidence type="ECO:0000313" key="2">
    <source>
        <dbReference type="EMBL" id="KAA8903462.1"/>
    </source>
</evidence>
<dbReference type="EMBL" id="SWFT01000067">
    <property type="protein sequence ID" value="KAA8903462.1"/>
    <property type="molecule type" value="Genomic_DNA"/>
</dbReference>
<proteinExistence type="predicted"/>
<dbReference type="InterPro" id="IPR037507">
    <property type="entry name" value="Ribosomal_mL59"/>
</dbReference>
<name>A0A642UQF2_DIURU</name>
<dbReference type="Proteomes" id="UP000449547">
    <property type="component" value="Unassembled WGS sequence"/>
</dbReference>
<dbReference type="VEuPathDB" id="FungiDB:DIURU_002348"/>
<dbReference type="RefSeq" id="XP_034012764.1">
    <property type="nucleotide sequence ID" value="XM_034154989.1"/>
</dbReference>
<evidence type="ECO:0000259" key="1">
    <source>
        <dbReference type="Pfam" id="PF18126"/>
    </source>
</evidence>
<dbReference type="AlphaFoldDB" id="A0A642UQF2"/>
<sequence>MSLSAKEAFARLPKKLHNFFIKYPPRPLAQYADKASTIDDPQKNPFFPNKNPETGAWHGPKYSLRRSSDLYKMARKFGVADLLPAMPKRFYEEKYNDKHWMKGVLSHKKQKWERELPEKLAAREEAIRNMDATIVAARPDYKKQLAKKEQRKQTWF</sequence>
<dbReference type="PANTHER" id="PTHR28041:SF1">
    <property type="entry name" value="LARGE RIBOSOMAL SUBUNIT PROTEIN ML59"/>
    <property type="match status" value="1"/>
</dbReference>